<dbReference type="InterPro" id="IPR004968">
    <property type="entry name" value="DNA_primase/NTPase_C"/>
</dbReference>
<proteinExistence type="predicted"/>
<name>K1UKH9_9ZZZZ</name>
<protein>
    <submittedName>
        <fullName evidence="2">ATPase</fullName>
    </submittedName>
</protein>
<accession>K1UKH9</accession>
<dbReference type="Pfam" id="PF03288">
    <property type="entry name" value="Pox_D5"/>
    <property type="match status" value="1"/>
</dbReference>
<gene>
    <name evidence="2" type="ORF">LEA_03301</name>
</gene>
<reference evidence="2" key="1">
    <citation type="journal article" date="2013" name="Environ. Microbiol.">
        <title>Microbiota from the distal guts of lean and obese adolescents exhibit partial functional redundancy besides clear differences in community structure.</title>
        <authorList>
            <person name="Ferrer M."/>
            <person name="Ruiz A."/>
            <person name="Lanza F."/>
            <person name="Haange S.B."/>
            <person name="Oberbach A."/>
            <person name="Till H."/>
            <person name="Bargiela R."/>
            <person name="Campoy C."/>
            <person name="Segura M.T."/>
            <person name="Richter M."/>
            <person name="von Bergen M."/>
            <person name="Seifert J."/>
            <person name="Suarez A."/>
        </authorList>
    </citation>
    <scope>NUCLEOTIDE SEQUENCE</scope>
</reference>
<dbReference type="EMBL" id="AJWY01002192">
    <property type="protein sequence ID" value="EKC78615.1"/>
    <property type="molecule type" value="Genomic_DNA"/>
</dbReference>
<organism evidence="2">
    <name type="scientific">human gut metagenome</name>
    <dbReference type="NCBI Taxonomy" id="408170"/>
    <lineage>
        <taxon>unclassified sequences</taxon>
        <taxon>metagenomes</taxon>
        <taxon>organismal metagenomes</taxon>
    </lineage>
</organism>
<evidence type="ECO:0000313" key="2">
    <source>
        <dbReference type="EMBL" id="EKC78615.1"/>
    </source>
</evidence>
<dbReference type="AlphaFoldDB" id="K1UKH9"/>
<comment type="caution">
    <text evidence="2">The sequence shown here is derived from an EMBL/GenBank/DDBJ whole genome shotgun (WGS) entry which is preliminary data.</text>
</comment>
<feature type="domain" description="DNA primase/nucleoside triphosphatase C-terminal" evidence="1">
    <location>
        <begin position="43"/>
        <end position="89"/>
    </location>
</feature>
<feature type="non-terminal residue" evidence="2">
    <location>
        <position position="1"/>
    </location>
</feature>
<sequence>KGDYLNRPEVLEYVLYHVLAETDYYELDEPDACLALLDDFRLTNDPVRQFLDDILIRATWDVLPWQFVFDLYRHWFMRNNPSGRCQSRKSLINDVKGIISDYEGWDYSDNPVSVPDEMYDTPEGLIGMYSVFEWEEPGYRGSNPNRSHLYRGSKRTRGLVRMGVATSEDATTTDSTNKEE</sequence>
<evidence type="ECO:0000259" key="1">
    <source>
        <dbReference type="Pfam" id="PF03288"/>
    </source>
</evidence>